<name>A0ABX1QAA8_9RHOO</name>
<accession>A0ABX1QAA8</accession>
<protein>
    <recommendedName>
        <fullName evidence="11">Glycosyltransferase RgtA/B/C/D-like domain-containing protein</fullName>
    </recommendedName>
</protein>
<keyword evidence="6 8" id="KW-1133">Transmembrane helix</keyword>
<evidence type="ECO:0000256" key="1">
    <source>
        <dbReference type="ARBA" id="ARBA00004651"/>
    </source>
</evidence>
<feature type="transmembrane region" description="Helical" evidence="8">
    <location>
        <begin position="428"/>
        <end position="447"/>
    </location>
</feature>
<dbReference type="PANTHER" id="PTHR33908">
    <property type="entry name" value="MANNOSYLTRANSFERASE YKCB-RELATED"/>
    <property type="match status" value="1"/>
</dbReference>
<keyword evidence="3" id="KW-0328">Glycosyltransferase</keyword>
<gene>
    <name evidence="9" type="ORF">GPA25_09160</name>
</gene>
<feature type="transmembrane region" description="Helical" evidence="8">
    <location>
        <begin position="218"/>
        <end position="238"/>
    </location>
</feature>
<feature type="transmembrane region" description="Helical" evidence="8">
    <location>
        <begin position="178"/>
        <end position="206"/>
    </location>
</feature>
<dbReference type="PANTHER" id="PTHR33908:SF11">
    <property type="entry name" value="MEMBRANE PROTEIN"/>
    <property type="match status" value="1"/>
</dbReference>
<evidence type="ECO:0000256" key="5">
    <source>
        <dbReference type="ARBA" id="ARBA00022692"/>
    </source>
</evidence>
<keyword evidence="4" id="KW-0808">Transferase</keyword>
<evidence type="ECO:0000256" key="4">
    <source>
        <dbReference type="ARBA" id="ARBA00022679"/>
    </source>
</evidence>
<keyword evidence="10" id="KW-1185">Reference proteome</keyword>
<reference evidence="9 10" key="1">
    <citation type="submission" date="2019-12" db="EMBL/GenBank/DDBJ databases">
        <title>Comparative genomics gives insights into the taxonomy of the Azoarcus-Aromatoleum group and reveals separate origins of nif in the plant-associated Azoarcus and non-plant-associated Aromatoleum sub-groups.</title>
        <authorList>
            <person name="Lafos M."/>
            <person name="Maluk M."/>
            <person name="Batista M."/>
            <person name="Junghare M."/>
            <person name="Carmona M."/>
            <person name="Faoro H."/>
            <person name="Cruz L.M."/>
            <person name="Battistoni F."/>
            <person name="De Souza E."/>
            <person name="Pedrosa F."/>
            <person name="Chen W.-M."/>
            <person name="Poole P.S."/>
            <person name="Dixon R.A."/>
            <person name="James E.K."/>
        </authorList>
    </citation>
    <scope>NUCLEOTIDE SEQUENCE [LARGE SCALE GENOMIC DNA]</scope>
    <source>
        <strain evidence="9 10">22Lin</strain>
    </source>
</reference>
<feature type="transmembrane region" description="Helical" evidence="8">
    <location>
        <begin position="100"/>
        <end position="120"/>
    </location>
</feature>
<keyword evidence="2" id="KW-1003">Cell membrane</keyword>
<dbReference type="RefSeq" id="WP_169260069.1">
    <property type="nucleotide sequence ID" value="NZ_WTVQ01000012.1"/>
</dbReference>
<evidence type="ECO:0000256" key="8">
    <source>
        <dbReference type="SAM" id="Phobius"/>
    </source>
</evidence>
<evidence type="ECO:0000256" key="2">
    <source>
        <dbReference type="ARBA" id="ARBA00022475"/>
    </source>
</evidence>
<dbReference type="EMBL" id="WTVQ01000012">
    <property type="protein sequence ID" value="NMG74923.1"/>
    <property type="molecule type" value="Genomic_DNA"/>
</dbReference>
<evidence type="ECO:0000313" key="9">
    <source>
        <dbReference type="EMBL" id="NMG74923.1"/>
    </source>
</evidence>
<evidence type="ECO:0000256" key="3">
    <source>
        <dbReference type="ARBA" id="ARBA00022676"/>
    </source>
</evidence>
<evidence type="ECO:0000313" key="10">
    <source>
        <dbReference type="Proteomes" id="UP000648984"/>
    </source>
</evidence>
<dbReference type="Proteomes" id="UP000648984">
    <property type="component" value="Unassembled WGS sequence"/>
</dbReference>
<dbReference type="InterPro" id="IPR050297">
    <property type="entry name" value="LipidA_mod_glycosyltrf_83"/>
</dbReference>
<evidence type="ECO:0008006" key="11">
    <source>
        <dbReference type="Google" id="ProtNLM"/>
    </source>
</evidence>
<keyword evidence="7 8" id="KW-0472">Membrane</keyword>
<feature type="transmembrane region" description="Helical" evidence="8">
    <location>
        <begin position="297"/>
        <end position="315"/>
    </location>
</feature>
<comment type="subcellular location">
    <subcellularLocation>
        <location evidence="1">Cell membrane</location>
        <topology evidence="1">Multi-pass membrane protein</topology>
    </subcellularLocation>
</comment>
<evidence type="ECO:0000256" key="6">
    <source>
        <dbReference type="ARBA" id="ARBA00022989"/>
    </source>
</evidence>
<feature type="transmembrane region" description="Helical" evidence="8">
    <location>
        <begin position="352"/>
        <end position="371"/>
    </location>
</feature>
<feature type="transmembrane region" description="Helical" evidence="8">
    <location>
        <begin position="126"/>
        <end position="142"/>
    </location>
</feature>
<proteinExistence type="predicted"/>
<feature type="transmembrane region" description="Helical" evidence="8">
    <location>
        <begin position="391"/>
        <end position="416"/>
    </location>
</feature>
<comment type="caution">
    <text evidence="9">The sequence shown here is derived from an EMBL/GenBank/DDBJ whole genome shotgun (WGS) entry which is preliminary data.</text>
</comment>
<feature type="transmembrane region" description="Helical" evidence="8">
    <location>
        <begin position="265"/>
        <end position="285"/>
    </location>
</feature>
<sequence length="546" mass="59450">MTGESPPTSPLRRNLFGATGLALLIALYLLTGVTGHDPWRGDDARHFGPIFEMLQGNNLLFPAIAGQPQTDFPPLYYWSGAVLARLLGPFLPLHDAARLASTLFTALAIFWIARAAARLYGRPTRTPAALLTLGTLGLVLHAHETQPMIALMAMQAMTVAGLSLVPTRPALGSLQAGAGAALAFLAGGLPGILLTVPLFLVVVVGCPECRNPRASGGLILGLSLAIGASALWPLALHYQAPELLVLWWRTEWSQLWSDPLGGGEASRLIELLVWFAWPLWPIALWSLWRMRRQLARISWTLPIAALLLAFGWIIANGSLSPASMLPLIPPLALLAASGVPSLRRGAANAFDWFAIMTFSVFALLAWIAWSAQVFSWPPGLARHLARIAPGFALQYPAVSATAGVLICAAWVTLMWWLPRSANRGPANWAMGMTMLWCLTIALLKPWFDHDRSYRPVATSLAIALAGEREGCVATMGLSTSQRASFHYFAGLRPEKVAGNTTPCGFLLVYDDRNSTTLKPAAEWQQIWEHRRGGGKQLEIFRLYRRD</sequence>
<evidence type="ECO:0000256" key="7">
    <source>
        <dbReference type="ARBA" id="ARBA00023136"/>
    </source>
</evidence>
<organism evidence="9 10">
    <name type="scientific">Aromatoleum diolicum</name>
    <dbReference type="NCBI Taxonomy" id="75796"/>
    <lineage>
        <taxon>Bacteria</taxon>
        <taxon>Pseudomonadati</taxon>
        <taxon>Pseudomonadota</taxon>
        <taxon>Betaproteobacteria</taxon>
        <taxon>Rhodocyclales</taxon>
        <taxon>Rhodocyclaceae</taxon>
        <taxon>Aromatoleum</taxon>
    </lineage>
</organism>
<keyword evidence="5 8" id="KW-0812">Transmembrane</keyword>